<keyword evidence="1" id="KW-0812">Transmembrane</keyword>
<evidence type="ECO:0000256" key="1">
    <source>
        <dbReference type="SAM" id="Phobius"/>
    </source>
</evidence>
<name>A0AAD9TLU7_9ROSI</name>
<dbReference type="InterPro" id="IPR044730">
    <property type="entry name" value="RNase_H-like_dom_plant"/>
</dbReference>
<feature type="transmembrane region" description="Helical" evidence="1">
    <location>
        <begin position="293"/>
        <end position="315"/>
    </location>
</feature>
<evidence type="ECO:0000313" key="3">
    <source>
        <dbReference type="Proteomes" id="UP001280121"/>
    </source>
</evidence>
<dbReference type="EMBL" id="JANJYI010000008">
    <property type="protein sequence ID" value="KAK2638181.1"/>
    <property type="molecule type" value="Genomic_DNA"/>
</dbReference>
<dbReference type="CDD" id="cd06222">
    <property type="entry name" value="RNase_H_like"/>
    <property type="match status" value="1"/>
</dbReference>
<dbReference type="PANTHER" id="PTHR33116:SF75">
    <property type="entry name" value="RIBONUCLEASE H PROTEIN"/>
    <property type="match status" value="1"/>
</dbReference>
<dbReference type="PANTHER" id="PTHR33116">
    <property type="entry name" value="REVERSE TRANSCRIPTASE ZINC-BINDING DOMAIN-CONTAINING PROTEIN-RELATED-RELATED"/>
    <property type="match status" value="1"/>
</dbReference>
<protein>
    <recommendedName>
        <fullName evidence="4">Reverse transcriptase domain-containing protein</fullName>
    </recommendedName>
</protein>
<evidence type="ECO:0000313" key="2">
    <source>
        <dbReference type="EMBL" id="KAK2638181.1"/>
    </source>
</evidence>
<gene>
    <name evidence="2" type="ORF">Ddye_025976</name>
</gene>
<comment type="caution">
    <text evidence="2">The sequence shown here is derived from an EMBL/GenBank/DDBJ whole genome shotgun (WGS) entry which is preliminary data.</text>
</comment>
<dbReference type="Proteomes" id="UP001280121">
    <property type="component" value="Unassembled WGS sequence"/>
</dbReference>
<reference evidence="2" key="1">
    <citation type="journal article" date="2023" name="Plant J.">
        <title>Genome sequences and population genomics provide insights into the demographic history, inbreeding, and mutation load of two 'living fossil' tree species of Dipteronia.</title>
        <authorList>
            <person name="Feng Y."/>
            <person name="Comes H.P."/>
            <person name="Chen J."/>
            <person name="Zhu S."/>
            <person name="Lu R."/>
            <person name="Zhang X."/>
            <person name="Li P."/>
            <person name="Qiu J."/>
            <person name="Olsen K.M."/>
            <person name="Qiu Y."/>
        </authorList>
    </citation>
    <scope>NUCLEOTIDE SEQUENCE</scope>
    <source>
        <strain evidence="2">KIB01</strain>
    </source>
</reference>
<organism evidence="2 3">
    <name type="scientific">Dipteronia dyeriana</name>
    <dbReference type="NCBI Taxonomy" id="168575"/>
    <lineage>
        <taxon>Eukaryota</taxon>
        <taxon>Viridiplantae</taxon>
        <taxon>Streptophyta</taxon>
        <taxon>Embryophyta</taxon>
        <taxon>Tracheophyta</taxon>
        <taxon>Spermatophyta</taxon>
        <taxon>Magnoliopsida</taxon>
        <taxon>eudicotyledons</taxon>
        <taxon>Gunneridae</taxon>
        <taxon>Pentapetalae</taxon>
        <taxon>rosids</taxon>
        <taxon>malvids</taxon>
        <taxon>Sapindales</taxon>
        <taxon>Sapindaceae</taxon>
        <taxon>Hippocastanoideae</taxon>
        <taxon>Acereae</taxon>
        <taxon>Dipteronia</taxon>
    </lineage>
</organism>
<keyword evidence="3" id="KW-1185">Reference proteome</keyword>
<sequence>MLRGVSFGNNSVHITHLQFTDDTILFLKPNQVYLNNAKRILRCFELATSLRINFHKSCVVRVAKTELPDKGWAESFRCMKDCLPITYLGLPLGGRPRLRSFWHPLLFRIQSRLAPWKRKFLNKGGRLVLVNSVLSSLPIYFMPVHRLPISVAKDIEKLQRSFFWGDRVEKRKLQAVDWELVFGRQFGRSELRPQVRLTRSLSSEEVVTLRVAWWFKYHGKGSTDLITLLMLNLKDYCTDSYNTKPHMLYEWCPPPTGSYKFNMDESSKETQMLWQDKGLVLVRIPWFGIFLKFGPVMLFCSCSGFVLMALALFLADFALEEVETIDHLFMRCSWSRSLWLLCMDWWGVHCCMNNSINEWMEAWKGVCPQRNIERFWNSLFCVIVWTIWEFRNRLVFEGKEPCMVKAGDLIKFRIVWWFKNLGKGSRDSIQSLLLNFKHLCIEFKKTKKSCILDWLPPSGDNQKFNVDDSVFGKPGPTVKRAAELCLSNVNLRDRFISIVSDSKVAVSWANNGDFGNINCVNSIYDIRGIMSSLGGLEVVHDSRAFNSFADSLAKMGSNNCDDFVEWWDF</sequence>
<keyword evidence="1" id="KW-1133">Transmembrane helix</keyword>
<dbReference type="AlphaFoldDB" id="A0AAD9TLU7"/>
<evidence type="ECO:0008006" key="4">
    <source>
        <dbReference type="Google" id="ProtNLM"/>
    </source>
</evidence>
<keyword evidence="1" id="KW-0472">Membrane</keyword>
<proteinExistence type="predicted"/>
<accession>A0AAD9TLU7</accession>